<gene>
    <name evidence="1" type="ORF">CW751_13790</name>
</gene>
<accession>A0A2I0QZE3</accession>
<keyword evidence="2" id="KW-1185">Reference proteome</keyword>
<dbReference type="RefSeq" id="WP_101335615.1">
    <property type="nucleotide sequence ID" value="NZ_PJNI01000020.1"/>
</dbReference>
<name>A0A2I0QZE3_9FLAO</name>
<proteinExistence type="predicted"/>
<dbReference type="EMBL" id="PJNI01000020">
    <property type="protein sequence ID" value="PKR79704.1"/>
    <property type="molecule type" value="Genomic_DNA"/>
</dbReference>
<evidence type="ECO:0000313" key="1">
    <source>
        <dbReference type="EMBL" id="PKR79704.1"/>
    </source>
</evidence>
<protein>
    <submittedName>
        <fullName evidence="1">Uncharacterized protein</fullName>
    </submittedName>
</protein>
<organism evidence="1 2">
    <name type="scientific">Brumimicrobium salinarum</name>
    <dbReference type="NCBI Taxonomy" id="2058658"/>
    <lineage>
        <taxon>Bacteria</taxon>
        <taxon>Pseudomonadati</taxon>
        <taxon>Bacteroidota</taxon>
        <taxon>Flavobacteriia</taxon>
        <taxon>Flavobacteriales</taxon>
        <taxon>Crocinitomicaceae</taxon>
        <taxon>Brumimicrobium</taxon>
    </lineage>
</organism>
<comment type="caution">
    <text evidence="1">The sequence shown here is derived from an EMBL/GenBank/DDBJ whole genome shotgun (WGS) entry which is preliminary data.</text>
</comment>
<dbReference type="AlphaFoldDB" id="A0A2I0QZE3"/>
<dbReference type="OrthoDB" id="1433976at2"/>
<dbReference type="Proteomes" id="UP000236654">
    <property type="component" value="Unassembled WGS sequence"/>
</dbReference>
<sequence length="171" mass="19910">MKAAKTPLENILINSKKEKMLKYIRTHPTDFKELIDLALSNQQPFSWRAAWLLHNCMDKNDLRIHAYVSTIIDRLTMFSDGHQRNLLNILLKMEVPEENEGLLYDSSVKIWLDLKKQSSVRSKAFEVIFQLAMRYPELRQEVSAMTDKRFVDALSAGIRKSVQRKIGEMKG</sequence>
<reference evidence="1 2" key="1">
    <citation type="submission" date="2017-12" db="EMBL/GenBank/DDBJ databases">
        <title>The draft genome sequence of Brumimicrobium saltpan LHR20.</title>
        <authorList>
            <person name="Do Z.-J."/>
            <person name="Luo H.-R."/>
        </authorList>
    </citation>
    <scope>NUCLEOTIDE SEQUENCE [LARGE SCALE GENOMIC DNA]</scope>
    <source>
        <strain evidence="1 2">LHR20</strain>
    </source>
</reference>
<evidence type="ECO:0000313" key="2">
    <source>
        <dbReference type="Proteomes" id="UP000236654"/>
    </source>
</evidence>